<keyword evidence="2" id="KW-1185">Reference proteome</keyword>
<dbReference type="RefSeq" id="WP_345096095.1">
    <property type="nucleotide sequence ID" value="NZ_BAABIY010000003.1"/>
</dbReference>
<proteinExistence type="predicted"/>
<evidence type="ECO:0000313" key="1">
    <source>
        <dbReference type="EMBL" id="GAA5094567.1"/>
    </source>
</evidence>
<reference evidence="2" key="1">
    <citation type="journal article" date="2019" name="Int. J. Syst. Evol. Microbiol.">
        <title>The Global Catalogue of Microorganisms (GCM) 10K type strain sequencing project: providing services to taxonomists for standard genome sequencing and annotation.</title>
        <authorList>
            <consortium name="The Broad Institute Genomics Platform"/>
            <consortium name="The Broad Institute Genome Sequencing Center for Infectious Disease"/>
            <person name="Wu L."/>
            <person name="Ma J."/>
        </authorList>
    </citation>
    <scope>NUCLEOTIDE SEQUENCE [LARGE SCALE GENOMIC DNA]</scope>
    <source>
        <strain evidence="2">JCM 17706</strain>
    </source>
</reference>
<gene>
    <name evidence="1" type="ORF">GCM10023260_01900</name>
</gene>
<comment type="caution">
    <text evidence="1">The sequence shown here is derived from an EMBL/GenBank/DDBJ whole genome shotgun (WGS) entry which is preliminary data.</text>
</comment>
<organism evidence="1 2">
    <name type="scientific">Bartonella acomydis</name>
    <dbReference type="NCBI Taxonomy" id="686234"/>
    <lineage>
        <taxon>Bacteria</taxon>
        <taxon>Pseudomonadati</taxon>
        <taxon>Pseudomonadota</taxon>
        <taxon>Alphaproteobacteria</taxon>
        <taxon>Hyphomicrobiales</taxon>
        <taxon>Bartonellaceae</taxon>
        <taxon>Bartonella</taxon>
    </lineage>
</organism>
<dbReference type="Proteomes" id="UP001501525">
    <property type="component" value="Unassembled WGS sequence"/>
</dbReference>
<evidence type="ECO:0000313" key="2">
    <source>
        <dbReference type="Proteomes" id="UP001501525"/>
    </source>
</evidence>
<sequence length="58" mass="6564">MPKINIKNPKTTAIMQNKTEKNRPFLTISKQTKREIQLSAIALNKRVTETSTAPTPKI</sequence>
<accession>A0ABP9MG56</accession>
<name>A0ABP9MG56_9HYPH</name>
<protein>
    <submittedName>
        <fullName evidence="1">Uncharacterized protein</fullName>
    </submittedName>
</protein>
<dbReference type="EMBL" id="BAABIY010000003">
    <property type="protein sequence ID" value="GAA5094567.1"/>
    <property type="molecule type" value="Genomic_DNA"/>
</dbReference>